<organism evidence="1">
    <name type="scientific">Candidatus Iainarchaeum sp</name>
    <dbReference type="NCBI Taxonomy" id="3101447"/>
    <lineage>
        <taxon>Archaea</taxon>
        <taxon>Candidatus Iainarchaeota</taxon>
        <taxon>Candidatus Iainarchaeia</taxon>
        <taxon>Candidatus Iainarchaeales</taxon>
        <taxon>Candidatus Iainarchaeaceae</taxon>
        <taxon>Candidatus Iainarchaeum</taxon>
    </lineage>
</organism>
<dbReference type="Proteomes" id="UP000596004">
    <property type="component" value="Chromosome"/>
</dbReference>
<dbReference type="AlphaFoldDB" id="A0A7T9DJR9"/>
<dbReference type="EMBL" id="CP064981">
    <property type="protein sequence ID" value="QQR92577.1"/>
    <property type="molecule type" value="Genomic_DNA"/>
</dbReference>
<reference evidence="1" key="1">
    <citation type="submission" date="2020-11" db="EMBL/GenBank/DDBJ databases">
        <title>Connecting structure to function with the recovery of over 1000 high-quality activated sludge metagenome-assembled genomes encoding full-length rRNA genes using long-read sequencing.</title>
        <authorList>
            <person name="Singleton C.M."/>
            <person name="Petriglieri F."/>
            <person name="Kristensen J.M."/>
            <person name="Kirkegaard R.H."/>
            <person name="Michaelsen T.Y."/>
            <person name="Andersen M.H."/>
            <person name="Karst S.M."/>
            <person name="Dueholm M.S."/>
            <person name="Nielsen P.H."/>
            <person name="Albertsen M."/>
        </authorList>
    </citation>
    <scope>NUCLEOTIDE SEQUENCE</scope>
    <source>
        <strain evidence="1">Fred_18-Q3-R57-64_BAT3C.431</strain>
    </source>
</reference>
<name>A0A7T9DJR9_9ARCH</name>
<evidence type="ECO:0000313" key="1">
    <source>
        <dbReference type="EMBL" id="QQR92577.1"/>
    </source>
</evidence>
<gene>
    <name evidence="1" type="ORF">IPJ89_05530</name>
</gene>
<proteinExistence type="predicted"/>
<protein>
    <submittedName>
        <fullName evidence="1">Uncharacterized protein</fullName>
    </submittedName>
</protein>
<accession>A0A7T9DJR9</accession>
<sequence length="247" mass="28231">MALKFTELQKKIAQSLLTSPATMELLAERTGIPKAELQTELQFFQQLKLTTQNPTTKEYALKEEISAELKRRKAIEQEDDNAFRIQVIIEIQAVEEELLKKQLEKVLEVMGKEPYFRIYAHSSAPIEKVGERYSTFLEVNLSVRDFRALVRLMFFYGPTSVEVIKPKEIKFTLDDFQNGLVDMSEMVHGYAEYIMGILSRQQVEEFNQRLYKSLGNTAALQEEMNKNKAAAASAAPKMAPAPQGKEQ</sequence>